<comment type="caution">
    <text evidence="1">The sequence shown here is derived from an EMBL/GenBank/DDBJ whole genome shotgun (WGS) entry which is preliminary data.</text>
</comment>
<dbReference type="InterPro" id="IPR011101">
    <property type="entry name" value="DUF5131"/>
</dbReference>
<dbReference type="Pfam" id="PF07505">
    <property type="entry name" value="DUF5131"/>
    <property type="match status" value="1"/>
</dbReference>
<dbReference type="AlphaFoldDB" id="A0A9X8GSL2"/>
<evidence type="ECO:0000313" key="1">
    <source>
        <dbReference type="EMBL" id="RIX74443.1"/>
    </source>
</evidence>
<evidence type="ECO:0000313" key="2">
    <source>
        <dbReference type="Proteomes" id="UP000265619"/>
    </source>
</evidence>
<dbReference type="OrthoDB" id="9787478at2"/>
<organism evidence="1 2">
    <name type="scientific">Acidovorax cavernicola</name>
    <dbReference type="NCBI Taxonomy" id="1675792"/>
    <lineage>
        <taxon>Bacteria</taxon>
        <taxon>Pseudomonadati</taxon>
        <taxon>Pseudomonadota</taxon>
        <taxon>Betaproteobacteria</taxon>
        <taxon>Burkholderiales</taxon>
        <taxon>Comamonadaceae</taxon>
        <taxon>Acidovorax</taxon>
    </lineage>
</organism>
<dbReference type="Proteomes" id="UP000265619">
    <property type="component" value="Unassembled WGS sequence"/>
</dbReference>
<name>A0A9X8GSL2_9BURK</name>
<dbReference type="EMBL" id="QXMN01000051">
    <property type="protein sequence ID" value="RIX74443.1"/>
    <property type="molecule type" value="Genomic_DNA"/>
</dbReference>
<dbReference type="RefSeq" id="WP_119557628.1">
    <property type="nucleotide sequence ID" value="NZ_QXMN01000051.1"/>
</dbReference>
<keyword evidence="2" id="KW-1185">Reference proteome</keyword>
<reference evidence="1 2" key="1">
    <citation type="submission" date="2018-09" db="EMBL/GenBank/DDBJ databases">
        <title>Acidovorax cavernicola nov. sp. isolated from Gruta de las Maravillas (Aracena, Spain).</title>
        <authorList>
            <person name="Jurado V."/>
            <person name="Gutierrez-Patricio S."/>
            <person name="Gonzalez-Pimentel J.L."/>
            <person name="Miller A.Z."/>
            <person name="Laiz L."/>
            <person name="Saiz-Jimenez C."/>
        </authorList>
    </citation>
    <scope>NUCLEOTIDE SEQUENCE [LARGE SCALE GENOMIC DNA]</scope>
    <source>
        <strain evidence="1 2">1011MAR4D40.2</strain>
    </source>
</reference>
<sequence length="345" mass="38237">MSANSKIEWTDHTFNPWVGCLAISPGCKHCYAADWAKRYGRDFAARTRTSAANWKMPLRWNAQADAFMAQHGRRQRVFCASLADVFDNAVEREWRDDLATLILNTPNLDWLLLTKRIGNAGDMLGEMFLDGPPDHVWLGATIVDQAEADRDIPKLLGVPAAKRFLSMEPLLGPVRLDVLALDPDRVILNALNGQCGVGFAHTQGDFPSGVDWVIVGGESGAGARPMHPDWVRSLRDQCGPAGVPFLFKQWGEWFPVSQQDEEFTHRLYRSNRKARQHEDQGALDDCYGRTCLVEQAVIHEDSSVHAPLAPMAFLQGTGAMLTFKAGKKAAGRALDGREWDEAPAS</sequence>
<proteinExistence type="predicted"/>
<accession>A0A9X8GSL2</accession>
<gene>
    <name evidence="1" type="ORF">D3H34_27310</name>
</gene>
<protein>
    <submittedName>
        <fullName evidence="1">Phage Gp37/Gp68 family protein</fullName>
    </submittedName>
</protein>